<dbReference type="InterPro" id="IPR001806">
    <property type="entry name" value="Small_GTPase"/>
</dbReference>
<dbReference type="GO" id="GO:0005525">
    <property type="term" value="F:GTP binding"/>
    <property type="evidence" value="ECO:0007669"/>
    <property type="project" value="InterPro"/>
</dbReference>
<dbReference type="VEuPathDB" id="VectorBase:MDOA014471"/>
<reference evidence="1" key="1">
    <citation type="submission" date="2020-05" db="UniProtKB">
        <authorList>
            <consortium name="EnsemblMetazoa"/>
        </authorList>
    </citation>
    <scope>IDENTIFICATION</scope>
    <source>
        <strain evidence="1">Aabys</strain>
    </source>
</reference>
<dbReference type="SMART" id="SM00174">
    <property type="entry name" value="RHO"/>
    <property type="match status" value="1"/>
</dbReference>
<dbReference type="SMART" id="SM00175">
    <property type="entry name" value="RAB"/>
    <property type="match status" value="1"/>
</dbReference>
<protein>
    <recommendedName>
        <fullName evidence="2">Ras family protein</fullName>
    </recommendedName>
</protein>
<dbReference type="SUPFAM" id="SSF52540">
    <property type="entry name" value="P-loop containing nucleoside triphosphate hydrolases"/>
    <property type="match status" value="1"/>
</dbReference>
<dbReference type="GO" id="GO:0003924">
    <property type="term" value="F:GTPase activity"/>
    <property type="evidence" value="ECO:0007669"/>
    <property type="project" value="InterPro"/>
</dbReference>
<dbReference type="SMART" id="SM00173">
    <property type="entry name" value="RAS"/>
    <property type="match status" value="1"/>
</dbReference>
<evidence type="ECO:0000313" key="1">
    <source>
        <dbReference type="EnsemblMetazoa" id="MDOA014471-PB"/>
    </source>
</evidence>
<dbReference type="InterPro" id="IPR027417">
    <property type="entry name" value="P-loop_NTPase"/>
</dbReference>
<dbReference type="PROSITE" id="PS51419">
    <property type="entry name" value="RAB"/>
    <property type="match status" value="1"/>
</dbReference>
<dbReference type="STRING" id="7370.A0A1I8NEV0"/>
<dbReference type="eggNOG" id="KOG0084">
    <property type="taxonomic scope" value="Eukaryota"/>
</dbReference>
<organism evidence="1">
    <name type="scientific">Musca domestica</name>
    <name type="common">House fly</name>
    <dbReference type="NCBI Taxonomy" id="7370"/>
    <lineage>
        <taxon>Eukaryota</taxon>
        <taxon>Metazoa</taxon>
        <taxon>Ecdysozoa</taxon>
        <taxon>Arthropoda</taxon>
        <taxon>Hexapoda</taxon>
        <taxon>Insecta</taxon>
        <taxon>Pterygota</taxon>
        <taxon>Neoptera</taxon>
        <taxon>Endopterygota</taxon>
        <taxon>Diptera</taxon>
        <taxon>Brachycera</taxon>
        <taxon>Muscomorpha</taxon>
        <taxon>Muscoidea</taxon>
        <taxon>Muscidae</taxon>
        <taxon>Musca</taxon>
    </lineage>
</organism>
<dbReference type="PROSITE" id="PS51421">
    <property type="entry name" value="RAS"/>
    <property type="match status" value="1"/>
</dbReference>
<gene>
    <name evidence="1" type="primary">101893077</name>
</gene>
<name>A0A1I8NEV0_MUSDO</name>
<dbReference type="InterPro" id="IPR050209">
    <property type="entry name" value="Rab_GTPases_membrane_traffic"/>
</dbReference>
<accession>A0A1I8NEV0</accession>
<dbReference type="PANTHER" id="PTHR47979">
    <property type="entry name" value="DRAB11-RELATED"/>
    <property type="match status" value="1"/>
</dbReference>
<sequence>FLHQVDLIGYKYFFAKPFGTFIFLNIIYRHFVIFPVYDITNRNSFANLQKWIEEVRRYTTSSVLLIVVGNKCDLENEREVEFEEAQQMCQYIPEVLYVLETSAKENRNIDDAFVALATELKRRIDTSITQVENDEDAIKLGQSKPLNQCSSSCSLT</sequence>
<dbReference type="Pfam" id="PF00071">
    <property type="entry name" value="Ras"/>
    <property type="match status" value="1"/>
</dbReference>
<proteinExistence type="predicted"/>
<dbReference type="VEuPathDB" id="VectorBase:MDOMA2_016225"/>
<dbReference type="PRINTS" id="PR00449">
    <property type="entry name" value="RASTRNSFRMNG"/>
</dbReference>
<evidence type="ECO:0008006" key="2">
    <source>
        <dbReference type="Google" id="ProtNLM"/>
    </source>
</evidence>
<dbReference type="EnsemblMetazoa" id="MDOA014471-RB">
    <property type="protein sequence ID" value="MDOA014471-PB"/>
    <property type="gene ID" value="MDOA014471"/>
</dbReference>
<dbReference type="AlphaFoldDB" id="A0A1I8NEV0"/>
<dbReference type="Gene3D" id="3.40.50.300">
    <property type="entry name" value="P-loop containing nucleotide triphosphate hydrolases"/>
    <property type="match status" value="1"/>
</dbReference>